<dbReference type="Proteomes" id="UP000091857">
    <property type="component" value="Chromosome 5"/>
</dbReference>
<dbReference type="EMBL" id="CM004391">
    <property type="protein sequence ID" value="KAG8654086.1"/>
    <property type="molecule type" value="Genomic_DNA"/>
</dbReference>
<protein>
    <submittedName>
        <fullName evidence="1">Uncharacterized protein</fullName>
    </submittedName>
</protein>
<gene>
    <name evidence="1" type="ORF">MANES_05G100502v8</name>
</gene>
<sequence length="30" mass="3653">MRDFLSTNKERKPKQALIMIMILIYMKILI</sequence>
<comment type="caution">
    <text evidence="1">The sequence shown here is derived from an EMBL/GenBank/DDBJ whole genome shotgun (WGS) entry which is preliminary data.</text>
</comment>
<evidence type="ECO:0000313" key="1">
    <source>
        <dbReference type="EMBL" id="KAG8654086.1"/>
    </source>
</evidence>
<evidence type="ECO:0000313" key="2">
    <source>
        <dbReference type="Proteomes" id="UP000091857"/>
    </source>
</evidence>
<organism evidence="1 2">
    <name type="scientific">Manihot esculenta</name>
    <name type="common">Cassava</name>
    <name type="synonym">Jatropha manihot</name>
    <dbReference type="NCBI Taxonomy" id="3983"/>
    <lineage>
        <taxon>Eukaryota</taxon>
        <taxon>Viridiplantae</taxon>
        <taxon>Streptophyta</taxon>
        <taxon>Embryophyta</taxon>
        <taxon>Tracheophyta</taxon>
        <taxon>Spermatophyta</taxon>
        <taxon>Magnoliopsida</taxon>
        <taxon>eudicotyledons</taxon>
        <taxon>Gunneridae</taxon>
        <taxon>Pentapetalae</taxon>
        <taxon>rosids</taxon>
        <taxon>fabids</taxon>
        <taxon>Malpighiales</taxon>
        <taxon>Euphorbiaceae</taxon>
        <taxon>Crotonoideae</taxon>
        <taxon>Manihoteae</taxon>
        <taxon>Manihot</taxon>
    </lineage>
</organism>
<reference evidence="2" key="1">
    <citation type="journal article" date="2016" name="Nat. Biotechnol.">
        <title>Sequencing wild and cultivated cassava and related species reveals extensive interspecific hybridization and genetic diversity.</title>
        <authorList>
            <person name="Bredeson J.V."/>
            <person name="Lyons J.B."/>
            <person name="Prochnik S.E."/>
            <person name="Wu G.A."/>
            <person name="Ha C.M."/>
            <person name="Edsinger-Gonzales E."/>
            <person name="Grimwood J."/>
            <person name="Schmutz J."/>
            <person name="Rabbi I.Y."/>
            <person name="Egesi C."/>
            <person name="Nauluvula P."/>
            <person name="Lebot V."/>
            <person name="Ndunguru J."/>
            <person name="Mkamilo G."/>
            <person name="Bart R.S."/>
            <person name="Setter T.L."/>
            <person name="Gleadow R.M."/>
            <person name="Kulakow P."/>
            <person name="Ferguson M.E."/>
            <person name="Rounsley S."/>
            <person name="Rokhsar D.S."/>
        </authorList>
    </citation>
    <scope>NUCLEOTIDE SEQUENCE [LARGE SCALE GENOMIC DNA]</scope>
    <source>
        <strain evidence="2">cv. AM560-2</strain>
    </source>
</reference>
<name>A0ACB7HTB3_MANES</name>
<proteinExistence type="predicted"/>
<keyword evidence="2" id="KW-1185">Reference proteome</keyword>
<accession>A0ACB7HTB3</accession>